<dbReference type="OrthoDB" id="275936at2759"/>
<dbReference type="AlphaFoldDB" id="A0A3M7ILR2"/>
<reference evidence="3 4" key="1">
    <citation type="journal article" date="2018" name="BMC Genomics">
        <title>Genomic evidence for intraspecific hybridization in a clonal and extremely halotolerant yeast.</title>
        <authorList>
            <person name="Gostincar C."/>
            <person name="Stajich J.E."/>
            <person name="Zupancic J."/>
            <person name="Zalar P."/>
            <person name="Gunde-Cimerman N."/>
        </authorList>
    </citation>
    <scope>NUCLEOTIDE SEQUENCE [LARGE SCALE GENOMIC DNA]</scope>
    <source>
        <strain evidence="3 4">EXF-120</strain>
    </source>
</reference>
<dbReference type="VEuPathDB" id="FungiDB:BTJ68_10756"/>
<evidence type="ECO:0000256" key="2">
    <source>
        <dbReference type="SAM" id="Phobius"/>
    </source>
</evidence>
<dbReference type="InterPro" id="IPR038781">
    <property type="entry name" value="C365.16-ike"/>
</dbReference>
<keyword evidence="2" id="KW-0472">Membrane</keyword>
<evidence type="ECO:0000313" key="3">
    <source>
        <dbReference type="EMBL" id="RMZ26450.1"/>
    </source>
</evidence>
<dbReference type="Proteomes" id="UP000281677">
    <property type="component" value="Unassembled WGS sequence"/>
</dbReference>
<dbReference type="GO" id="GO:0005739">
    <property type="term" value="C:mitochondrion"/>
    <property type="evidence" value="ECO:0007669"/>
    <property type="project" value="TreeGrafter"/>
</dbReference>
<organism evidence="3 4">
    <name type="scientific">Hortaea werneckii</name>
    <name type="common">Black yeast</name>
    <name type="synonym">Cladosporium werneckii</name>
    <dbReference type="NCBI Taxonomy" id="91943"/>
    <lineage>
        <taxon>Eukaryota</taxon>
        <taxon>Fungi</taxon>
        <taxon>Dikarya</taxon>
        <taxon>Ascomycota</taxon>
        <taxon>Pezizomycotina</taxon>
        <taxon>Dothideomycetes</taxon>
        <taxon>Dothideomycetidae</taxon>
        <taxon>Mycosphaerellales</taxon>
        <taxon>Teratosphaeriaceae</taxon>
        <taxon>Hortaea</taxon>
    </lineage>
</organism>
<dbReference type="PANTHER" id="PTHR37845">
    <property type="entry name" value="SEQUENCE ORPHAN"/>
    <property type="match status" value="1"/>
</dbReference>
<evidence type="ECO:0008006" key="5">
    <source>
        <dbReference type="Google" id="ProtNLM"/>
    </source>
</evidence>
<evidence type="ECO:0000313" key="4">
    <source>
        <dbReference type="Proteomes" id="UP000281677"/>
    </source>
</evidence>
<keyword evidence="2" id="KW-1133">Transmembrane helix</keyword>
<name>A0A3M7ILR2_HORWE</name>
<keyword evidence="2" id="KW-0812">Transmembrane</keyword>
<gene>
    <name evidence="3" type="ORF">D0859_09479</name>
</gene>
<evidence type="ECO:0000256" key="1">
    <source>
        <dbReference type="SAM" id="MobiDB-lite"/>
    </source>
</evidence>
<accession>A0A3M7ILR2</accession>
<sequence>MAVPQLSSSQEDKNASTPKLESSKTIINHVLEKLPVDALSALAAGIVVAPIVFVIDTAVIEAAFGRRTVRKAMRSAATELTLQPQRLIRSKPFLAMFALYSGTYMTVNIVDTTAAKLQADAFTSTWTKLGTVSTVNMALSLYKDNQFAKVISGNLVARAMPARSYVPFVIRDSITIFASFNLPSSLASQLPERWENTVARLSVAQLIAPAASQVVVTPLHLLGLDLYYRPGRLSVRERVRAMRRGCISGSLARMIRVIPGLAFGNVVNTKLHDSLSQKLK</sequence>
<dbReference type="PANTHER" id="PTHR37845:SF1">
    <property type="entry name" value="SEQUENCE ORPHAN"/>
    <property type="match status" value="1"/>
</dbReference>
<proteinExistence type="predicted"/>
<dbReference type="EMBL" id="QWIT01000297">
    <property type="protein sequence ID" value="RMZ26450.1"/>
    <property type="molecule type" value="Genomic_DNA"/>
</dbReference>
<feature type="transmembrane region" description="Helical" evidence="2">
    <location>
        <begin position="38"/>
        <end position="64"/>
    </location>
</feature>
<feature type="region of interest" description="Disordered" evidence="1">
    <location>
        <begin position="1"/>
        <end position="20"/>
    </location>
</feature>
<comment type="caution">
    <text evidence="3">The sequence shown here is derived from an EMBL/GenBank/DDBJ whole genome shotgun (WGS) entry which is preliminary data.</text>
</comment>
<protein>
    <recommendedName>
        <fullName evidence="5">Sequence orphan</fullName>
    </recommendedName>
</protein>